<dbReference type="Proteomes" id="UP000654370">
    <property type="component" value="Unassembled WGS sequence"/>
</dbReference>
<reference evidence="2" key="1">
    <citation type="submission" date="2020-12" db="EMBL/GenBank/DDBJ databases">
        <title>Metabolic potential, ecology and presence of endohyphal bacteria is reflected in genomic diversity of Mucoromycotina.</title>
        <authorList>
            <person name="Muszewska A."/>
            <person name="Okrasinska A."/>
            <person name="Steczkiewicz K."/>
            <person name="Drgas O."/>
            <person name="Orlowska M."/>
            <person name="Perlinska-Lenart U."/>
            <person name="Aleksandrzak-Piekarczyk T."/>
            <person name="Szatraj K."/>
            <person name="Zielenkiewicz U."/>
            <person name="Pilsyk S."/>
            <person name="Malc E."/>
            <person name="Mieczkowski P."/>
            <person name="Kruszewska J.S."/>
            <person name="Biernat P."/>
            <person name="Pawlowska J."/>
        </authorList>
    </citation>
    <scope>NUCLEOTIDE SEQUENCE</scope>
    <source>
        <strain evidence="2">WA0000067209</strain>
    </source>
</reference>
<gene>
    <name evidence="2" type="ORF">INT43_003933</name>
</gene>
<protein>
    <recommendedName>
        <fullName evidence="1">JmjC domain-containing protein</fullName>
    </recommendedName>
</protein>
<dbReference type="InterPro" id="IPR003347">
    <property type="entry name" value="JmjC_dom"/>
</dbReference>
<dbReference type="InterPro" id="IPR014710">
    <property type="entry name" value="RmlC-like_jellyroll"/>
</dbReference>
<dbReference type="Gene3D" id="2.60.120.10">
    <property type="entry name" value="Jelly Rolls"/>
    <property type="match status" value="1"/>
</dbReference>
<evidence type="ECO:0000313" key="3">
    <source>
        <dbReference type="Proteomes" id="UP000654370"/>
    </source>
</evidence>
<dbReference type="SMART" id="SM00558">
    <property type="entry name" value="JmjC"/>
    <property type="match status" value="1"/>
</dbReference>
<evidence type="ECO:0000259" key="1">
    <source>
        <dbReference type="PROSITE" id="PS51184"/>
    </source>
</evidence>
<organism evidence="2 3">
    <name type="scientific">Mortierella isabellina</name>
    <name type="common">Filamentous fungus</name>
    <name type="synonym">Umbelopsis isabellina</name>
    <dbReference type="NCBI Taxonomy" id="91625"/>
    <lineage>
        <taxon>Eukaryota</taxon>
        <taxon>Fungi</taxon>
        <taxon>Fungi incertae sedis</taxon>
        <taxon>Mucoromycota</taxon>
        <taxon>Mucoromycotina</taxon>
        <taxon>Umbelopsidomycetes</taxon>
        <taxon>Umbelopsidales</taxon>
        <taxon>Umbelopsidaceae</taxon>
        <taxon>Umbelopsis</taxon>
    </lineage>
</organism>
<dbReference type="AlphaFoldDB" id="A0A8H7PUH9"/>
<dbReference type="SUPFAM" id="SSF51197">
    <property type="entry name" value="Clavaminate synthase-like"/>
    <property type="match status" value="1"/>
</dbReference>
<dbReference type="Pfam" id="PF13621">
    <property type="entry name" value="Cupin_8"/>
    <property type="match status" value="1"/>
</dbReference>
<dbReference type="OrthoDB" id="415358at2759"/>
<accession>A0A8H7PUH9</accession>
<name>A0A8H7PUH9_MORIS</name>
<proteinExistence type="predicted"/>
<dbReference type="PROSITE" id="PS51184">
    <property type="entry name" value="JMJC"/>
    <property type="match status" value="1"/>
</dbReference>
<dbReference type="PANTHER" id="PTHR12461:SF99">
    <property type="entry name" value="BIFUNCTIONAL PEPTIDASE AND (3S)-LYSYL HYDROXYLASE JMJD7"/>
    <property type="match status" value="1"/>
</dbReference>
<dbReference type="EMBL" id="JAEPQZ010000006">
    <property type="protein sequence ID" value="KAG2180145.1"/>
    <property type="molecule type" value="Genomic_DNA"/>
</dbReference>
<dbReference type="PANTHER" id="PTHR12461">
    <property type="entry name" value="HYPOXIA-INDUCIBLE FACTOR 1 ALPHA INHIBITOR-RELATED"/>
    <property type="match status" value="1"/>
</dbReference>
<sequence>MVTHYRQNSTRTSEATVKHKLHKELQALVIEYQELNGIHIKRYEKPPSALEIHRDCISPGRPAVIKGVTDHWPAAKGWTNSYLRETLGDQEITVAITPNGLADAVTVDPVSGQEYFVTPYEKKMPFDKFLDIMLGEKSEYPHYASLQNSSLTTEYGALMKDVDADIPWFSEALGRKPDAINFWFGDKRSKTCLHKDPYENCYAVVRGTKTFTILPPIEYYCIHESTYPCATYVMNEGGKLQLSPLDPSIRTPFTTVDPCAPDLERHPRFQHAKPITVTVSEGEMLYLPAFWMHQVTQDGPEGVIAVNYWYDLDYQSILYPTVNHLRRLVAGVLDDNEDLAGCDSSDEEE</sequence>
<comment type="caution">
    <text evidence="2">The sequence shown here is derived from an EMBL/GenBank/DDBJ whole genome shotgun (WGS) entry which is preliminary data.</text>
</comment>
<evidence type="ECO:0000313" key="2">
    <source>
        <dbReference type="EMBL" id="KAG2180145.1"/>
    </source>
</evidence>
<keyword evidence="3" id="KW-1185">Reference proteome</keyword>
<dbReference type="InterPro" id="IPR041667">
    <property type="entry name" value="Cupin_8"/>
</dbReference>
<feature type="domain" description="JmjC" evidence="1">
    <location>
        <begin position="142"/>
        <end position="325"/>
    </location>
</feature>